<dbReference type="Proteomes" id="UP000621390">
    <property type="component" value="Unassembled WGS sequence"/>
</dbReference>
<organism evidence="3 4">
    <name type="scientific">Idiomarina abyssalis</name>
    <dbReference type="NCBI Taxonomy" id="86102"/>
    <lineage>
        <taxon>Bacteria</taxon>
        <taxon>Pseudomonadati</taxon>
        <taxon>Pseudomonadota</taxon>
        <taxon>Gammaproteobacteria</taxon>
        <taxon>Alteromonadales</taxon>
        <taxon>Idiomarinaceae</taxon>
        <taxon>Idiomarina</taxon>
    </lineage>
</organism>
<dbReference type="GO" id="GO:0005737">
    <property type="term" value="C:cytoplasm"/>
    <property type="evidence" value="ECO:0007669"/>
    <property type="project" value="TreeGrafter"/>
</dbReference>
<dbReference type="SMART" id="SM00493">
    <property type="entry name" value="TOPRIM"/>
    <property type="match status" value="1"/>
</dbReference>
<reference evidence="3 5" key="1">
    <citation type="submission" date="2020-09" db="EMBL/GenBank/DDBJ databases">
        <title>Draft Genomes of Bacterial Isolates from North Pond Shallow Sediments.</title>
        <authorList>
            <person name="Kiel Reese B."/>
            <person name="Mullis M."/>
            <person name="Weisend R.E."/>
        </authorList>
    </citation>
    <scope>NUCLEOTIDE SEQUENCE</scope>
    <source>
        <strain evidence="3">KJE-2</strain>
        <strain evidence="2 5">KJE-3</strain>
    </source>
</reference>
<accession>A0A8I1G9L3</accession>
<dbReference type="InterPro" id="IPR037068">
    <property type="entry name" value="DNA_primase_core_N_sf"/>
</dbReference>
<evidence type="ECO:0000313" key="2">
    <source>
        <dbReference type="EMBL" id="MBJ7265490.1"/>
    </source>
</evidence>
<dbReference type="InterPro" id="IPR013264">
    <property type="entry name" value="DNAG_N"/>
</dbReference>
<evidence type="ECO:0000313" key="5">
    <source>
        <dbReference type="Proteomes" id="UP000655994"/>
    </source>
</evidence>
<dbReference type="Pfam" id="PF08275">
    <property type="entry name" value="DNAG_N"/>
    <property type="match status" value="1"/>
</dbReference>
<dbReference type="SUPFAM" id="SSF56731">
    <property type="entry name" value="DNA primase core"/>
    <property type="match status" value="1"/>
</dbReference>
<sequence length="336" mass="36931">MPVSKQVVLQKAAQFYSESLAHSADAMSYLQARSLPLSVVDDMKIGYAPNEWDGFVSTLNAEEQAAALEIGLIAESNGRRYDSFRNRLIFPIRDEKGNVVGFGGRTLTDDTPKYLNSSESDVFKKSQILYGLDLAVKSGRKHLLVLEGYTDVCGLRAHDINTPVATLGTAFTEQHAHLLAKSNVKHVTFCFDGDKAGRDAAVRAMDAWAMLHEAGVEVGCVFLPDGLDPDEFVNSRGREKFSEYFQSNRLDAANSIAKLGVDRYLSYGKSPGLDAQLNCVAYINDLCMTADVSVERVRAAFDANPAFDCVQHSLLSQIDEFRQPPLENNNSKGFSP</sequence>
<feature type="domain" description="Toprim" evidence="1">
    <location>
        <begin position="141"/>
        <end position="226"/>
    </location>
</feature>
<dbReference type="Proteomes" id="UP000655994">
    <property type="component" value="Unassembled WGS sequence"/>
</dbReference>
<keyword evidence="5" id="KW-1185">Reference proteome</keyword>
<dbReference type="Pfam" id="PF13155">
    <property type="entry name" value="Toprim_2"/>
    <property type="match status" value="1"/>
</dbReference>
<evidence type="ECO:0000259" key="1">
    <source>
        <dbReference type="PROSITE" id="PS50880"/>
    </source>
</evidence>
<dbReference type="PANTHER" id="PTHR30313">
    <property type="entry name" value="DNA PRIMASE"/>
    <property type="match status" value="1"/>
</dbReference>
<comment type="caution">
    <text evidence="3">The sequence shown here is derived from an EMBL/GenBank/DDBJ whole genome shotgun (WGS) entry which is preliminary data.</text>
</comment>
<dbReference type="EMBL" id="JAEMOS010000002">
    <property type="protein sequence ID" value="MBJ7265490.1"/>
    <property type="molecule type" value="Genomic_DNA"/>
</dbReference>
<protein>
    <submittedName>
        <fullName evidence="3">Toprim domain-containing protein</fullName>
    </submittedName>
</protein>
<dbReference type="PROSITE" id="PS50880">
    <property type="entry name" value="TOPRIM"/>
    <property type="match status" value="1"/>
</dbReference>
<proteinExistence type="predicted"/>
<dbReference type="CDD" id="cd03364">
    <property type="entry name" value="TOPRIM_DnaG_primases"/>
    <property type="match status" value="1"/>
</dbReference>
<dbReference type="AlphaFoldDB" id="A0A8I1G9L3"/>
<dbReference type="EMBL" id="JAEMOP010000009">
    <property type="protein sequence ID" value="MBJ7316836.1"/>
    <property type="molecule type" value="Genomic_DNA"/>
</dbReference>
<dbReference type="PANTHER" id="PTHR30313:SF2">
    <property type="entry name" value="DNA PRIMASE"/>
    <property type="match status" value="1"/>
</dbReference>
<name>A0A8I1G9L3_9GAMM</name>
<gene>
    <name evidence="2" type="ORF">JHC10_00895</name>
    <name evidence="3" type="ORF">JHC11_12645</name>
</gene>
<dbReference type="GO" id="GO:0006269">
    <property type="term" value="P:DNA replication, synthesis of primer"/>
    <property type="evidence" value="ECO:0007669"/>
    <property type="project" value="TreeGrafter"/>
</dbReference>
<evidence type="ECO:0000313" key="3">
    <source>
        <dbReference type="EMBL" id="MBJ7316836.1"/>
    </source>
</evidence>
<dbReference type="RefSeq" id="WP_199493309.1">
    <property type="nucleotide sequence ID" value="NZ_JAEMOP010000009.1"/>
</dbReference>
<dbReference type="InterPro" id="IPR050219">
    <property type="entry name" value="DnaG_primase"/>
</dbReference>
<dbReference type="Gene3D" id="3.90.980.10">
    <property type="entry name" value="DNA primase, catalytic core, N-terminal domain"/>
    <property type="match status" value="1"/>
</dbReference>
<dbReference type="InterPro" id="IPR006171">
    <property type="entry name" value="TOPRIM_dom"/>
</dbReference>
<dbReference type="InterPro" id="IPR034151">
    <property type="entry name" value="TOPRIM_DnaG_bac"/>
</dbReference>
<evidence type="ECO:0000313" key="4">
    <source>
        <dbReference type="Proteomes" id="UP000621390"/>
    </source>
</evidence>
<dbReference type="Gene3D" id="3.40.1360.10">
    <property type="match status" value="1"/>
</dbReference>